<feature type="transmembrane region" description="Helical" evidence="9">
    <location>
        <begin position="58"/>
        <end position="82"/>
    </location>
</feature>
<dbReference type="CDD" id="cd00637">
    <property type="entry name" value="7tm_classA_rhodopsin-like"/>
    <property type="match status" value="1"/>
</dbReference>
<dbReference type="GO" id="GO:0032870">
    <property type="term" value="P:cellular response to hormone stimulus"/>
    <property type="evidence" value="ECO:0000318"/>
    <property type="project" value="GO_Central"/>
</dbReference>
<dbReference type="PANTHER" id="PTHR45695">
    <property type="entry name" value="LEUCOKININ RECEPTOR-RELATED"/>
    <property type="match status" value="1"/>
</dbReference>
<feature type="transmembrane region" description="Helical" evidence="9">
    <location>
        <begin position="25"/>
        <end position="46"/>
    </location>
</feature>
<feature type="transmembrane region" description="Helical" evidence="9">
    <location>
        <begin position="136"/>
        <end position="156"/>
    </location>
</feature>
<keyword evidence="3 9" id="KW-1133">Transmembrane helix</keyword>
<keyword evidence="6" id="KW-0675">Receptor</keyword>
<evidence type="ECO:0000256" key="1">
    <source>
        <dbReference type="ARBA" id="ARBA00004141"/>
    </source>
</evidence>
<evidence type="ECO:0000256" key="7">
    <source>
        <dbReference type="ARBA" id="ARBA00023224"/>
    </source>
</evidence>
<dbReference type="InParanoid" id="A7SBY6"/>
<accession>A7SBY6</accession>
<dbReference type="OMA" id="HRIRHRN"/>
<reference evidence="11 12" key="1">
    <citation type="journal article" date="2007" name="Science">
        <title>Sea anemone genome reveals ancestral eumetazoan gene repertoire and genomic organization.</title>
        <authorList>
            <person name="Putnam N.H."/>
            <person name="Srivastava M."/>
            <person name="Hellsten U."/>
            <person name="Dirks B."/>
            <person name="Chapman J."/>
            <person name="Salamov A."/>
            <person name="Terry A."/>
            <person name="Shapiro H."/>
            <person name="Lindquist E."/>
            <person name="Kapitonov V.V."/>
            <person name="Jurka J."/>
            <person name="Genikhovich G."/>
            <person name="Grigoriev I.V."/>
            <person name="Lucas S.M."/>
            <person name="Steele R.E."/>
            <person name="Finnerty J.R."/>
            <person name="Technau U."/>
            <person name="Martindale M.Q."/>
            <person name="Rokhsar D.S."/>
        </authorList>
    </citation>
    <scope>NUCLEOTIDE SEQUENCE [LARGE SCALE GENOMIC DNA]</scope>
    <source>
        <strain evidence="12">CH2 X CH6</strain>
    </source>
</reference>
<dbReference type="Pfam" id="PF00001">
    <property type="entry name" value="7tm_1"/>
    <property type="match status" value="1"/>
</dbReference>
<evidence type="ECO:0000313" key="12">
    <source>
        <dbReference type="Proteomes" id="UP000001593"/>
    </source>
</evidence>
<dbReference type="HOGENOM" id="CLU_585685_0_0_1"/>
<dbReference type="STRING" id="45351.A7SBY6"/>
<sequence>MAAYNSSSVFEDNRPPMSPIQIMRLVLYAVIFVCGLIGNVLVIVVVKCRGKKRTFHDYFLLNLAIADLLFILCLPADIYIEVAVFPFTEFYCKILYPLTTFAFSLSIFTLSSMAVGRCYVMKNTSKPPLKGRAAMLWILLLWIASFACVLPLTIVARSSSRSCREDWPDPIYRKAFTASLLLLQYIGPLVIIALAYVNIGILLAKNKVPQTNSNSSKSHSLLHRIRHRNLQITRTLAVIVVLFALLMLPHEIAWMLLDFGPDPNSKLADTLIKFSPILTYLHSCSNPLVYGLMTTQFRNDVRKYVYCCRRYQGSYESETEHKASSGKLLKHKKRRKKCDKGRLGEHVIADAISTSHAVGYGGKVNVIVYLAPSDKRVKLNNNGPLKQNGSLQVYNESHQGICSETSCAEKPKIVIKVSENGDEAGNNKGKTFKDEENSGTSIGSSKLSKEDQTVDTSSIKLEFDESR</sequence>
<dbReference type="eggNOG" id="KOG3656">
    <property type="taxonomic scope" value="Eukaryota"/>
</dbReference>
<dbReference type="PRINTS" id="PR00237">
    <property type="entry name" value="GPCRRHODOPSN"/>
</dbReference>
<dbReference type="PROSITE" id="PS50262">
    <property type="entry name" value="G_PROTEIN_RECEP_F1_2"/>
    <property type="match status" value="1"/>
</dbReference>
<feature type="transmembrane region" description="Helical" evidence="9">
    <location>
        <begin position="176"/>
        <end position="197"/>
    </location>
</feature>
<comment type="subcellular location">
    <subcellularLocation>
        <location evidence="1">Membrane</location>
        <topology evidence="1">Multi-pass membrane protein</topology>
    </subcellularLocation>
</comment>
<dbReference type="GO" id="GO:0005886">
    <property type="term" value="C:plasma membrane"/>
    <property type="evidence" value="ECO:0000318"/>
    <property type="project" value="GO_Central"/>
</dbReference>
<evidence type="ECO:0000259" key="10">
    <source>
        <dbReference type="PROSITE" id="PS50262"/>
    </source>
</evidence>
<keyword evidence="5 9" id="KW-0472">Membrane</keyword>
<organism evidence="11 12">
    <name type="scientific">Nematostella vectensis</name>
    <name type="common">Starlet sea anemone</name>
    <dbReference type="NCBI Taxonomy" id="45351"/>
    <lineage>
        <taxon>Eukaryota</taxon>
        <taxon>Metazoa</taxon>
        <taxon>Cnidaria</taxon>
        <taxon>Anthozoa</taxon>
        <taxon>Hexacorallia</taxon>
        <taxon>Actiniaria</taxon>
        <taxon>Edwardsiidae</taxon>
        <taxon>Nematostella</taxon>
    </lineage>
</organism>
<dbReference type="EMBL" id="DS469619">
    <property type="protein sequence ID" value="EDO38784.1"/>
    <property type="molecule type" value="Genomic_DNA"/>
</dbReference>
<dbReference type="Proteomes" id="UP000001593">
    <property type="component" value="Unassembled WGS sequence"/>
</dbReference>
<evidence type="ECO:0000256" key="6">
    <source>
        <dbReference type="ARBA" id="ARBA00023170"/>
    </source>
</evidence>
<feature type="region of interest" description="Disordered" evidence="8">
    <location>
        <begin position="418"/>
        <end position="467"/>
    </location>
</feature>
<feature type="domain" description="G-protein coupled receptors family 1 profile" evidence="10">
    <location>
        <begin position="38"/>
        <end position="290"/>
    </location>
</feature>
<evidence type="ECO:0000256" key="2">
    <source>
        <dbReference type="ARBA" id="ARBA00022692"/>
    </source>
</evidence>
<feature type="transmembrane region" description="Helical" evidence="9">
    <location>
        <begin position="94"/>
        <end position="115"/>
    </location>
</feature>
<dbReference type="KEGG" id="nve:5510398"/>
<keyword evidence="2 9" id="KW-0812">Transmembrane</keyword>
<dbReference type="PANTHER" id="PTHR45695:SF9">
    <property type="entry name" value="LEUCOKININ RECEPTOR"/>
    <property type="match status" value="1"/>
</dbReference>
<dbReference type="InterPro" id="IPR017452">
    <property type="entry name" value="GPCR_Rhodpsn_7TM"/>
</dbReference>
<protein>
    <recommendedName>
        <fullName evidence="10">G-protein coupled receptors family 1 profile domain-containing protein</fullName>
    </recommendedName>
</protein>
<dbReference type="Gene3D" id="1.20.1070.10">
    <property type="entry name" value="Rhodopsin 7-helix transmembrane proteins"/>
    <property type="match status" value="1"/>
</dbReference>
<dbReference type="FunFam" id="1.20.1070.10:FF:000513">
    <property type="entry name" value="Predicted protein"/>
    <property type="match status" value="1"/>
</dbReference>
<evidence type="ECO:0000256" key="9">
    <source>
        <dbReference type="SAM" id="Phobius"/>
    </source>
</evidence>
<feature type="transmembrane region" description="Helical" evidence="9">
    <location>
        <begin position="236"/>
        <end position="257"/>
    </location>
</feature>
<evidence type="ECO:0000256" key="4">
    <source>
        <dbReference type="ARBA" id="ARBA00023040"/>
    </source>
</evidence>
<keyword evidence="7" id="KW-0807">Transducer</keyword>
<dbReference type="PhylomeDB" id="A7SBY6"/>
<evidence type="ECO:0000256" key="3">
    <source>
        <dbReference type="ARBA" id="ARBA00022989"/>
    </source>
</evidence>
<evidence type="ECO:0000256" key="5">
    <source>
        <dbReference type="ARBA" id="ARBA00023136"/>
    </source>
</evidence>
<dbReference type="SUPFAM" id="SSF81321">
    <property type="entry name" value="Family A G protein-coupled receptor-like"/>
    <property type="match status" value="1"/>
</dbReference>
<proteinExistence type="predicted"/>
<keyword evidence="12" id="KW-1185">Reference proteome</keyword>
<dbReference type="GO" id="GO:0004930">
    <property type="term" value="F:G protein-coupled receptor activity"/>
    <property type="evidence" value="ECO:0000318"/>
    <property type="project" value="GO_Central"/>
</dbReference>
<gene>
    <name evidence="11" type="ORF">NEMVEDRAFT_v1g209920</name>
</gene>
<evidence type="ECO:0000313" key="11">
    <source>
        <dbReference type="EMBL" id="EDO38784.1"/>
    </source>
</evidence>
<keyword evidence="4" id="KW-0297">G-protein coupled receptor</keyword>
<name>A7SBY6_NEMVE</name>
<dbReference type="GO" id="GO:0007186">
    <property type="term" value="P:G protein-coupled receptor signaling pathway"/>
    <property type="evidence" value="ECO:0000318"/>
    <property type="project" value="GO_Central"/>
</dbReference>
<dbReference type="OrthoDB" id="9046662at2759"/>
<dbReference type="InterPro" id="IPR000276">
    <property type="entry name" value="GPCR_Rhodpsn"/>
</dbReference>
<evidence type="ECO:0000256" key="8">
    <source>
        <dbReference type="SAM" id="MobiDB-lite"/>
    </source>
</evidence>
<dbReference type="AlphaFoldDB" id="A7SBY6"/>